<feature type="repeat" description="TPR" evidence="1">
    <location>
        <begin position="114"/>
        <end position="147"/>
    </location>
</feature>
<dbReference type="EMBL" id="JAGGJA010000002">
    <property type="protein sequence ID" value="MCW9705796.1"/>
    <property type="molecule type" value="Genomic_DNA"/>
</dbReference>
<keyword evidence="1" id="KW-0802">TPR repeat</keyword>
<evidence type="ECO:0000256" key="1">
    <source>
        <dbReference type="PROSITE-ProRule" id="PRU00339"/>
    </source>
</evidence>
<sequence>MRGLEFIIVDPEIPEGRFEWGMERNQIFDLYYKAEELFEVKEFEKAEEIYKTVIDKDPEFIDAYVSLGYIDRKIGNHEKAYNIFQKGYEIGNQLIPEKFNGEIIWGFIDNRPFLRAVKGLGLSSLSTGKPEEAIELFQSLLNFNSNDNQGVRYLLGDAFLNAGYFDKAEKIFSENLDFSPNRYNYALILVVQNKLLSAITQFRKAFLDNVYIAEFLVNETPKVDYFSKRFSNYHMLETAFSYLKNNPFLWSNNPKSFSILNFLFNHEKVIEDIEQYYSLKNKLADIEGIEECKMNKRKSFLRKIDAFQATITEKSSSVFLEEIKGKKIV</sequence>
<organism evidence="2 3">
    <name type="scientific">Fodinibius salsisoli</name>
    <dbReference type="NCBI Taxonomy" id="2820877"/>
    <lineage>
        <taxon>Bacteria</taxon>
        <taxon>Pseudomonadati</taxon>
        <taxon>Balneolota</taxon>
        <taxon>Balneolia</taxon>
        <taxon>Balneolales</taxon>
        <taxon>Balneolaceae</taxon>
        <taxon>Fodinibius</taxon>
    </lineage>
</organism>
<feature type="repeat" description="TPR" evidence="1">
    <location>
        <begin position="149"/>
        <end position="182"/>
    </location>
</feature>
<feature type="repeat" description="TPR" evidence="1">
    <location>
        <begin position="61"/>
        <end position="94"/>
    </location>
</feature>
<evidence type="ECO:0000313" key="3">
    <source>
        <dbReference type="Proteomes" id="UP001207918"/>
    </source>
</evidence>
<reference evidence="2 3" key="1">
    <citation type="submission" date="2021-03" db="EMBL/GenBank/DDBJ databases">
        <title>Aliifodinibius sp. nov., a new bacterium isolated from saline soil.</title>
        <authorList>
            <person name="Galisteo C."/>
            <person name="De La Haba R."/>
            <person name="Sanchez-Porro C."/>
            <person name="Ventosa A."/>
        </authorList>
    </citation>
    <scope>NUCLEOTIDE SEQUENCE [LARGE SCALE GENOMIC DNA]</scope>
    <source>
        <strain evidence="2 3">1BSP15-2V2</strain>
    </source>
</reference>
<dbReference type="InterPro" id="IPR019734">
    <property type="entry name" value="TPR_rpt"/>
</dbReference>
<dbReference type="Pfam" id="PF13181">
    <property type="entry name" value="TPR_8"/>
    <property type="match status" value="1"/>
</dbReference>
<dbReference type="RefSeq" id="WP_265764464.1">
    <property type="nucleotide sequence ID" value="NZ_JAGGJA010000002.1"/>
</dbReference>
<protein>
    <submittedName>
        <fullName evidence="2">Tetratricopeptide repeat protein</fullName>
    </submittedName>
</protein>
<dbReference type="Pfam" id="PF14559">
    <property type="entry name" value="TPR_19"/>
    <property type="match status" value="1"/>
</dbReference>
<dbReference type="PANTHER" id="PTHR44523">
    <property type="entry name" value="TETRATRICOPEPTIDE REPEAT PROTEIN 13"/>
    <property type="match status" value="1"/>
</dbReference>
<comment type="caution">
    <text evidence="2">The sequence shown here is derived from an EMBL/GenBank/DDBJ whole genome shotgun (WGS) entry which is preliminary data.</text>
</comment>
<keyword evidence="3" id="KW-1185">Reference proteome</keyword>
<dbReference type="InterPro" id="IPR011990">
    <property type="entry name" value="TPR-like_helical_dom_sf"/>
</dbReference>
<dbReference type="SMART" id="SM00028">
    <property type="entry name" value="TPR"/>
    <property type="match status" value="4"/>
</dbReference>
<dbReference type="SUPFAM" id="SSF48452">
    <property type="entry name" value="TPR-like"/>
    <property type="match status" value="1"/>
</dbReference>
<dbReference type="Gene3D" id="1.25.40.10">
    <property type="entry name" value="Tetratricopeptide repeat domain"/>
    <property type="match status" value="2"/>
</dbReference>
<gene>
    <name evidence="2" type="ORF">J6I44_02965</name>
</gene>
<dbReference type="PROSITE" id="PS50005">
    <property type="entry name" value="TPR"/>
    <property type="match status" value="3"/>
</dbReference>
<dbReference type="Proteomes" id="UP001207918">
    <property type="component" value="Unassembled WGS sequence"/>
</dbReference>
<dbReference type="PANTHER" id="PTHR44523:SF1">
    <property type="entry name" value="TETRATRICOPEPTIDE REPEAT PROTEIN 13"/>
    <property type="match status" value="1"/>
</dbReference>
<evidence type="ECO:0000313" key="2">
    <source>
        <dbReference type="EMBL" id="MCW9705796.1"/>
    </source>
</evidence>
<name>A0ABT3PIP0_9BACT</name>
<proteinExistence type="predicted"/>
<accession>A0ABT3PIP0</accession>